<protein>
    <submittedName>
        <fullName evidence="2">Uncharacterized protein</fullName>
    </submittedName>
</protein>
<dbReference type="Proteomes" id="UP000663836">
    <property type="component" value="Unassembled WGS sequence"/>
</dbReference>
<comment type="caution">
    <text evidence="2">The sequence shown here is derived from an EMBL/GenBank/DDBJ whole genome shotgun (WGS) entry which is preliminary data.</text>
</comment>
<gene>
    <name evidence="3" type="ORF">JBS370_LOCUS23942</name>
    <name evidence="2" type="ORF">ZHD862_LOCUS25567</name>
</gene>
<dbReference type="Proteomes" id="UP000663864">
    <property type="component" value="Unassembled WGS sequence"/>
</dbReference>
<evidence type="ECO:0000313" key="4">
    <source>
        <dbReference type="Proteomes" id="UP000663864"/>
    </source>
</evidence>
<feature type="transmembrane region" description="Helical" evidence="1">
    <location>
        <begin position="12"/>
        <end position="34"/>
    </location>
</feature>
<accession>A0A815AGZ7</accession>
<evidence type="ECO:0000313" key="2">
    <source>
        <dbReference type="EMBL" id="CAF1254504.1"/>
    </source>
</evidence>
<feature type="transmembrane region" description="Helical" evidence="1">
    <location>
        <begin position="123"/>
        <end position="142"/>
    </location>
</feature>
<keyword evidence="1" id="KW-0472">Membrane</keyword>
<dbReference type="EMBL" id="CAJNOT010001834">
    <property type="protein sequence ID" value="CAF1254504.1"/>
    <property type="molecule type" value="Genomic_DNA"/>
</dbReference>
<keyword evidence="1" id="KW-0812">Transmembrane</keyword>
<dbReference type="AlphaFoldDB" id="A0A815AGZ7"/>
<sequence length="159" mass="19282">MLSFTELYSWLSIRPIELLFILFGWLIFSILLVLRYDFHLYSITDFYLFLPLFLTNAIHLYFILIVLLRLWFEYKQRNSLTPAYIYRLIIHKIFTHIPLIICLIMFNNLLYKTFIYKQLSSTINIFNHCMVPLYLFTGWIFLKIFICKKQNNITVVAQS</sequence>
<proteinExistence type="predicted"/>
<name>A0A815AGZ7_9BILA</name>
<keyword evidence="1" id="KW-1133">Transmembrane helix</keyword>
<evidence type="ECO:0000256" key="1">
    <source>
        <dbReference type="SAM" id="Phobius"/>
    </source>
</evidence>
<feature type="transmembrane region" description="Helical" evidence="1">
    <location>
        <begin position="46"/>
        <end position="72"/>
    </location>
</feature>
<organism evidence="2 4">
    <name type="scientific">Rotaria sordida</name>
    <dbReference type="NCBI Taxonomy" id="392033"/>
    <lineage>
        <taxon>Eukaryota</taxon>
        <taxon>Metazoa</taxon>
        <taxon>Spiralia</taxon>
        <taxon>Gnathifera</taxon>
        <taxon>Rotifera</taxon>
        <taxon>Eurotatoria</taxon>
        <taxon>Bdelloidea</taxon>
        <taxon>Philodinida</taxon>
        <taxon>Philodinidae</taxon>
        <taxon>Rotaria</taxon>
    </lineage>
</organism>
<evidence type="ECO:0000313" key="3">
    <source>
        <dbReference type="EMBL" id="CAF3958356.1"/>
    </source>
</evidence>
<dbReference type="EMBL" id="CAJOBD010003618">
    <property type="protein sequence ID" value="CAF3958356.1"/>
    <property type="molecule type" value="Genomic_DNA"/>
</dbReference>
<feature type="transmembrane region" description="Helical" evidence="1">
    <location>
        <begin position="84"/>
        <end position="111"/>
    </location>
</feature>
<reference evidence="2" key="1">
    <citation type="submission" date="2021-02" db="EMBL/GenBank/DDBJ databases">
        <authorList>
            <person name="Nowell W R."/>
        </authorList>
    </citation>
    <scope>NUCLEOTIDE SEQUENCE</scope>
</reference>